<feature type="domain" description="Protein kinase" evidence="9">
    <location>
        <begin position="1"/>
        <end position="154"/>
    </location>
</feature>
<dbReference type="InterPro" id="IPR050528">
    <property type="entry name" value="L-type_Lectin-RKs"/>
</dbReference>
<dbReference type="Gene3D" id="1.10.510.10">
    <property type="entry name" value="Transferase(Phosphotransferase) domain 1"/>
    <property type="match status" value="2"/>
</dbReference>
<keyword evidence="5" id="KW-0418">Kinase</keyword>
<protein>
    <recommendedName>
        <fullName evidence="1">non-specific serine/threonine protein kinase</fullName>
        <ecNumber evidence="1">2.7.11.1</ecNumber>
    </recommendedName>
</protein>
<dbReference type="SUPFAM" id="SSF56112">
    <property type="entry name" value="Protein kinase-like (PK-like)"/>
    <property type="match status" value="1"/>
</dbReference>
<dbReference type="PROSITE" id="PS50011">
    <property type="entry name" value="PROTEIN_KINASE_DOM"/>
    <property type="match status" value="1"/>
</dbReference>
<evidence type="ECO:0000259" key="9">
    <source>
        <dbReference type="PROSITE" id="PS50011"/>
    </source>
</evidence>
<dbReference type="Pfam" id="PF00069">
    <property type="entry name" value="Pkinase"/>
    <property type="match status" value="1"/>
</dbReference>
<comment type="catalytic activity">
    <reaction evidence="7">
        <text>L-threonyl-[protein] + ATP = O-phospho-L-threonyl-[protein] + ADP + H(+)</text>
        <dbReference type="Rhea" id="RHEA:46608"/>
        <dbReference type="Rhea" id="RHEA-COMP:11060"/>
        <dbReference type="Rhea" id="RHEA-COMP:11605"/>
        <dbReference type="ChEBI" id="CHEBI:15378"/>
        <dbReference type="ChEBI" id="CHEBI:30013"/>
        <dbReference type="ChEBI" id="CHEBI:30616"/>
        <dbReference type="ChEBI" id="CHEBI:61977"/>
        <dbReference type="ChEBI" id="CHEBI:456216"/>
        <dbReference type="EC" id="2.7.11.1"/>
    </reaction>
</comment>
<evidence type="ECO:0000256" key="6">
    <source>
        <dbReference type="ARBA" id="ARBA00022840"/>
    </source>
</evidence>
<sequence>MRFDIAKGIASGLLYLHEEGEQIVIHRDIKASNVLVDEDMNPRLGDFGLARLYERGVSPTKFINFKLPDWIMAFYSNGEILNSVDHRLEACYDTEQARAALVVGLLCCKQTPQCRPSIAMVISYLNEEDGIPNIDETWGVSTSSTTVPTPLSLS</sequence>
<dbReference type="InterPro" id="IPR011009">
    <property type="entry name" value="Kinase-like_dom_sf"/>
</dbReference>
<dbReference type="FunFam" id="1.10.510.10:FF:001023">
    <property type="entry name" value="Os07g0541700 protein"/>
    <property type="match status" value="1"/>
</dbReference>
<keyword evidence="4" id="KW-0547">Nucleotide-binding</keyword>
<dbReference type="PROSITE" id="PS00108">
    <property type="entry name" value="PROTEIN_KINASE_ST"/>
    <property type="match status" value="1"/>
</dbReference>
<accession>A0A8D9CNK1</accession>
<feature type="non-terminal residue" evidence="10">
    <location>
        <position position="1"/>
    </location>
</feature>
<keyword evidence="2" id="KW-0723">Serine/threonine-protein kinase</keyword>
<dbReference type="EC" id="2.7.11.1" evidence="1"/>
<gene>
    <name evidence="10" type="ORF">BRAPAZ1V2_A09P23770.2</name>
</gene>
<evidence type="ECO:0000256" key="1">
    <source>
        <dbReference type="ARBA" id="ARBA00012513"/>
    </source>
</evidence>
<dbReference type="GO" id="GO:0004674">
    <property type="term" value="F:protein serine/threonine kinase activity"/>
    <property type="evidence" value="ECO:0007669"/>
    <property type="project" value="UniProtKB-KW"/>
</dbReference>
<dbReference type="InterPro" id="IPR008271">
    <property type="entry name" value="Ser/Thr_kinase_AS"/>
</dbReference>
<keyword evidence="3" id="KW-0808">Transferase</keyword>
<dbReference type="InterPro" id="IPR000719">
    <property type="entry name" value="Prot_kinase_dom"/>
</dbReference>
<evidence type="ECO:0000313" key="11">
    <source>
        <dbReference type="Proteomes" id="UP000694005"/>
    </source>
</evidence>
<dbReference type="Gramene" id="A09p23770.2_BraZ1">
    <property type="protein sequence ID" value="A09p23770.2_BraZ1.CDS"/>
    <property type="gene ID" value="A09g23770.2_BraZ1"/>
</dbReference>
<evidence type="ECO:0000256" key="3">
    <source>
        <dbReference type="ARBA" id="ARBA00022679"/>
    </source>
</evidence>
<evidence type="ECO:0000256" key="7">
    <source>
        <dbReference type="ARBA" id="ARBA00047899"/>
    </source>
</evidence>
<dbReference type="Proteomes" id="UP000694005">
    <property type="component" value="Chromosome A09"/>
</dbReference>
<evidence type="ECO:0000256" key="5">
    <source>
        <dbReference type="ARBA" id="ARBA00022777"/>
    </source>
</evidence>
<evidence type="ECO:0000313" key="10">
    <source>
        <dbReference type="EMBL" id="CAG7861910.1"/>
    </source>
</evidence>
<dbReference type="GO" id="GO:0005524">
    <property type="term" value="F:ATP binding"/>
    <property type="evidence" value="ECO:0007669"/>
    <property type="project" value="UniProtKB-KW"/>
</dbReference>
<organism evidence="10 11">
    <name type="scientific">Brassica campestris</name>
    <name type="common">Field mustard</name>
    <dbReference type="NCBI Taxonomy" id="3711"/>
    <lineage>
        <taxon>Eukaryota</taxon>
        <taxon>Viridiplantae</taxon>
        <taxon>Streptophyta</taxon>
        <taxon>Embryophyta</taxon>
        <taxon>Tracheophyta</taxon>
        <taxon>Spermatophyta</taxon>
        <taxon>Magnoliopsida</taxon>
        <taxon>eudicotyledons</taxon>
        <taxon>Gunneridae</taxon>
        <taxon>Pentapetalae</taxon>
        <taxon>rosids</taxon>
        <taxon>malvids</taxon>
        <taxon>Brassicales</taxon>
        <taxon>Brassicaceae</taxon>
        <taxon>Brassiceae</taxon>
        <taxon>Brassica</taxon>
    </lineage>
</organism>
<proteinExistence type="predicted"/>
<dbReference type="PANTHER" id="PTHR27007">
    <property type="match status" value="1"/>
</dbReference>
<keyword evidence="6" id="KW-0067">ATP-binding</keyword>
<evidence type="ECO:0000256" key="8">
    <source>
        <dbReference type="ARBA" id="ARBA00048679"/>
    </source>
</evidence>
<name>A0A8D9CNK1_BRACM</name>
<evidence type="ECO:0000256" key="4">
    <source>
        <dbReference type="ARBA" id="ARBA00022741"/>
    </source>
</evidence>
<comment type="catalytic activity">
    <reaction evidence="8">
        <text>L-seryl-[protein] + ATP = O-phospho-L-seryl-[protein] + ADP + H(+)</text>
        <dbReference type="Rhea" id="RHEA:17989"/>
        <dbReference type="Rhea" id="RHEA-COMP:9863"/>
        <dbReference type="Rhea" id="RHEA-COMP:11604"/>
        <dbReference type="ChEBI" id="CHEBI:15378"/>
        <dbReference type="ChEBI" id="CHEBI:29999"/>
        <dbReference type="ChEBI" id="CHEBI:30616"/>
        <dbReference type="ChEBI" id="CHEBI:83421"/>
        <dbReference type="ChEBI" id="CHEBI:456216"/>
        <dbReference type="EC" id="2.7.11.1"/>
    </reaction>
</comment>
<reference evidence="10 11" key="1">
    <citation type="submission" date="2021-07" db="EMBL/GenBank/DDBJ databases">
        <authorList>
            <consortium name="Genoscope - CEA"/>
            <person name="William W."/>
        </authorList>
    </citation>
    <scope>NUCLEOTIDE SEQUENCE [LARGE SCALE GENOMIC DNA]</scope>
</reference>
<dbReference type="AlphaFoldDB" id="A0A8D9CNK1"/>
<dbReference type="EMBL" id="LS974625">
    <property type="protein sequence ID" value="CAG7861910.1"/>
    <property type="molecule type" value="Genomic_DNA"/>
</dbReference>
<evidence type="ECO:0000256" key="2">
    <source>
        <dbReference type="ARBA" id="ARBA00022527"/>
    </source>
</evidence>